<feature type="region of interest" description="Disordered" evidence="1">
    <location>
        <begin position="78"/>
        <end position="121"/>
    </location>
</feature>
<organism evidence="2 3">
    <name type="scientific">Cajanus cajan</name>
    <name type="common">Pigeon pea</name>
    <name type="synonym">Cajanus indicus</name>
    <dbReference type="NCBI Taxonomy" id="3821"/>
    <lineage>
        <taxon>Eukaryota</taxon>
        <taxon>Viridiplantae</taxon>
        <taxon>Streptophyta</taxon>
        <taxon>Embryophyta</taxon>
        <taxon>Tracheophyta</taxon>
        <taxon>Spermatophyta</taxon>
        <taxon>Magnoliopsida</taxon>
        <taxon>eudicotyledons</taxon>
        <taxon>Gunneridae</taxon>
        <taxon>Pentapetalae</taxon>
        <taxon>rosids</taxon>
        <taxon>fabids</taxon>
        <taxon>Fabales</taxon>
        <taxon>Fabaceae</taxon>
        <taxon>Papilionoideae</taxon>
        <taxon>50 kb inversion clade</taxon>
        <taxon>NPAAA clade</taxon>
        <taxon>indigoferoid/millettioid clade</taxon>
        <taxon>Phaseoleae</taxon>
        <taxon>Cajanus</taxon>
    </lineage>
</organism>
<evidence type="ECO:0000256" key="1">
    <source>
        <dbReference type="SAM" id="MobiDB-lite"/>
    </source>
</evidence>
<dbReference type="EMBL" id="KQ485105">
    <property type="protein sequence ID" value="KYP32803.1"/>
    <property type="molecule type" value="Genomic_DNA"/>
</dbReference>
<accession>A0A151QR67</accession>
<evidence type="ECO:0000313" key="2">
    <source>
        <dbReference type="EMBL" id="KYP32803.1"/>
    </source>
</evidence>
<dbReference type="OMA" id="CCHYKKS"/>
<feature type="compositionally biased region" description="Polar residues" evidence="1">
    <location>
        <begin position="86"/>
        <end position="98"/>
    </location>
</feature>
<dbReference type="Pfam" id="PF14223">
    <property type="entry name" value="Retrotran_gag_2"/>
    <property type="match status" value="1"/>
</dbReference>
<dbReference type="Gramene" id="C.cajan_41246.t">
    <property type="protein sequence ID" value="C.cajan_41246.t.cds1"/>
    <property type="gene ID" value="C.cajan_41246"/>
</dbReference>
<dbReference type="Proteomes" id="UP000075243">
    <property type="component" value="Unassembled WGS sequence"/>
</dbReference>
<evidence type="ECO:0008006" key="4">
    <source>
        <dbReference type="Google" id="ProtNLM"/>
    </source>
</evidence>
<dbReference type="AlphaFoldDB" id="A0A151QR67"/>
<proteinExistence type="predicted"/>
<reference evidence="2" key="1">
    <citation type="journal article" date="2012" name="Nat. Biotechnol.">
        <title>Draft genome sequence of pigeonpea (Cajanus cajan), an orphan legume crop of resource-poor farmers.</title>
        <authorList>
            <person name="Varshney R.K."/>
            <person name="Chen W."/>
            <person name="Li Y."/>
            <person name="Bharti A.K."/>
            <person name="Saxena R.K."/>
            <person name="Schlueter J.A."/>
            <person name="Donoghue M.T."/>
            <person name="Azam S."/>
            <person name="Fan G."/>
            <person name="Whaley A.M."/>
            <person name="Farmer A.D."/>
            <person name="Sheridan J."/>
            <person name="Iwata A."/>
            <person name="Tuteja R."/>
            <person name="Penmetsa R.V."/>
            <person name="Wu W."/>
            <person name="Upadhyaya H.D."/>
            <person name="Yang S.P."/>
            <person name="Shah T."/>
            <person name="Saxena K.B."/>
            <person name="Michael T."/>
            <person name="McCombie W.R."/>
            <person name="Yang B."/>
            <person name="Zhang G."/>
            <person name="Yang H."/>
            <person name="Wang J."/>
            <person name="Spillane C."/>
            <person name="Cook D.R."/>
            <person name="May G.D."/>
            <person name="Xu X."/>
            <person name="Jackson S.A."/>
        </authorList>
    </citation>
    <scope>NUCLEOTIDE SEQUENCE [LARGE SCALE GENOMIC DNA]</scope>
</reference>
<sequence length="156" mass="18670">MKEFETVKDYYSKIKEIVNQMKVYRENILDKKIVEKIIISVPRKYDPIVTTIEQKKDLSTLSVTELMGSLEAYEQRLNRHDEDSTKNAFQSKLKLQSQTKEKRNNEETSRNKENSKNFSRNYQNEYPPCSIYKRTNHAEKDCRYRGKPQCCHYKKS</sequence>
<name>A0A151QR67_CAJCA</name>
<keyword evidence="3" id="KW-1185">Reference proteome</keyword>
<gene>
    <name evidence="2" type="ORF">KK1_046417</name>
</gene>
<protein>
    <recommendedName>
        <fullName evidence="4">Retrovirus-related Pol polyprotein from transposon TNT 1-94</fullName>
    </recommendedName>
</protein>
<evidence type="ECO:0000313" key="3">
    <source>
        <dbReference type="Proteomes" id="UP000075243"/>
    </source>
</evidence>
<dbReference type="PANTHER" id="PTHR35317:SF35">
    <property type="entry name" value="DUF4219 DOMAIN-CONTAINING PROTEIN"/>
    <property type="match status" value="1"/>
</dbReference>
<feature type="compositionally biased region" description="Basic and acidic residues" evidence="1">
    <location>
        <begin position="99"/>
        <end position="115"/>
    </location>
</feature>
<dbReference type="PANTHER" id="PTHR35317">
    <property type="entry name" value="OS04G0629600 PROTEIN"/>
    <property type="match status" value="1"/>
</dbReference>